<dbReference type="EMBL" id="CP003237">
    <property type="protein sequence ID" value="AFK55968.1"/>
    <property type="molecule type" value="Genomic_DNA"/>
</dbReference>
<dbReference type="AlphaFoldDB" id="I3TT80"/>
<geneLocation type="plasmid" evidence="2 3">
    <name>pTM1</name>
</geneLocation>
<evidence type="ECO:0000256" key="1">
    <source>
        <dbReference type="SAM" id="MobiDB-lite"/>
    </source>
</evidence>
<protein>
    <recommendedName>
        <fullName evidence="4">DUF2188 domain-containing protein</fullName>
    </recommendedName>
</protein>
<proteinExistence type="predicted"/>
<accession>I3TT80</accession>
<feature type="compositionally biased region" description="Basic and acidic residues" evidence="1">
    <location>
        <begin position="56"/>
        <end position="65"/>
    </location>
</feature>
<evidence type="ECO:0000313" key="2">
    <source>
        <dbReference type="EMBL" id="AFK55968.1"/>
    </source>
</evidence>
<dbReference type="Proteomes" id="UP000005258">
    <property type="component" value="Plasmid pTM1"/>
</dbReference>
<dbReference type="HOGENOM" id="CLU_186922_1_0_5"/>
<name>I3TT80_TISMK</name>
<sequence length="65" mass="7171">MSAILPIEVAGEATGFVTPEPRGFRFHAASGRYRLLDGSRFPSPETARAAAQRLRAAQDDRRQRS</sequence>
<reference evidence="2 3" key="1">
    <citation type="journal article" date="2012" name="J. Am. Chem. Soc.">
        <title>Bacterial biosynthesis and maturation of the didemnin anti-cancer agents.</title>
        <authorList>
            <person name="Xu Y."/>
            <person name="Kersten R.D."/>
            <person name="Nam S.J."/>
            <person name="Lu L."/>
            <person name="Al-Suwailem A.M."/>
            <person name="Zheng H."/>
            <person name="Fenical W."/>
            <person name="Dorrestein P.C."/>
            <person name="Moore B.S."/>
            <person name="Qian P.Y."/>
        </authorList>
    </citation>
    <scope>NUCLEOTIDE SEQUENCE [LARGE SCALE GENOMIC DNA]</scope>
    <source>
        <strain evidence="2 3">KA081020-065</strain>
    </source>
</reference>
<evidence type="ECO:0000313" key="3">
    <source>
        <dbReference type="Proteomes" id="UP000005258"/>
    </source>
</evidence>
<dbReference type="KEGG" id="tmo:TMO_a0565"/>
<keyword evidence="2" id="KW-0614">Plasmid</keyword>
<organism evidence="2 3">
    <name type="scientific">Tistrella mobilis (strain KA081020-065)</name>
    <dbReference type="NCBI Taxonomy" id="1110502"/>
    <lineage>
        <taxon>Bacteria</taxon>
        <taxon>Pseudomonadati</taxon>
        <taxon>Pseudomonadota</taxon>
        <taxon>Alphaproteobacteria</taxon>
        <taxon>Geminicoccales</taxon>
        <taxon>Geminicoccaceae</taxon>
        <taxon>Tistrella</taxon>
    </lineage>
</organism>
<evidence type="ECO:0008006" key="4">
    <source>
        <dbReference type="Google" id="ProtNLM"/>
    </source>
</evidence>
<dbReference type="RefSeq" id="WP_014747645.1">
    <property type="nucleotide sequence ID" value="NC_017957.2"/>
</dbReference>
<gene>
    <name evidence="2" type="ordered locus">TMO_a0565</name>
</gene>
<keyword evidence="3" id="KW-1185">Reference proteome</keyword>
<feature type="region of interest" description="Disordered" evidence="1">
    <location>
        <begin position="37"/>
        <end position="65"/>
    </location>
</feature>